<dbReference type="Pfam" id="PF06245">
    <property type="entry name" value="DUF1015"/>
    <property type="match status" value="1"/>
</dbReference>
<accession>A0ABV4CIC3</accession>
<proteinExistence type="predicted"/>
<dbReference type="Proteomes" id="UP001564626">
    <property type="component" value="Unassembled WGS sequence"/>
</dbReference>
<organism evidence="1 2">
    <name type="scientific">Saccharopolyspora cebuensis</name>
    <dbReference type="NCBI Taxonomy" id="418759"/>
    <lineage>
        <taxon>Bacteria</taxon>
        <taxon>Bacillati</taxon>
        <taxon>Actinomycetota</taxon>
        <taxon>Actinomycetes</taxon>
        <taxon>Pseudonocardiales</taxon>
        <taxon>Pseudonocardiaceae</taxon>
        <taxon>Saccharopolyspora</taxon>
    </lineage>
</organism>
<reference evidence="1 2" key="1">
    <citation type="submission" date="2024-08" db="EMBL/GenBank/DDBJ databases">
        <title>Genome mining of Saccharopolyspora cebuensis PGLac3 from Nigerian medicinal plant.</title>
        <authorList>
            <person name="Ezeobiora C.E."/>
            <person name="Igbokwe N.H."/>
            <person name="Amin D.H."/>
            <person name="Mendie U.E."/>
        </authorList>
    </citation>
    <scope>NUCLEOTIDE SEQUENCE [LARGE SCALE GENOMIC DNA]</scope>
    <source>
        <strain evidence="1 2">PGLac3</strain>
    </source>
</reference>
<gene>
    <name evidence="1" type="ORF">AB8O55_12610</name>
</gene>
<dbReference type="EMBL" id="JBGEHV010000019">
    <property type="protein sequence ID" value="MEY8040238.1"/>
    <property type="molecule type" value="Genomic_DNA"/>
</dbReference>
<protein>
    <submittedName>
        <fullName evidence="1">DUF1015 family protein</fullName>
    </submittedName>
</protein>
<dbReference type="InterPro" id="IPR008323">
    <property type="entry name" value="UCP033563"/>
</dbReference>
<keyword evidence="2" id="KW-1185">Reference proteome</keyword>
<evidence type="ECO:0000313" key="1">
    <source>
        <dbReference type="EMBL" id="MEY8040238.1"/>
    </source>
</evidence>
<name>A0ABV4CIC3_9PSEU</name>
<dbReference type="PANTHER" id="PTHR36454:SF1">
    <property type="entry name" value="DUF1015 DOMAIN-CONTAINING PROTEIN"/>
    <property type="match status" value="1"/>
</dbReference>
<dbReference type="PANTHER" id="PTHR36454">
    <property type="entry name" value="LMO2823 PROTEIN"/>
    <property type="match status" value="1"/>
</dbReference>
<dbReference type="RefSeq" id="WP_345365603.1">
    <property type="nucleotide sequence ID" value="NZ_BAABII010000016.1"/>
</dbReference>
<comment type="caution">
    <text evidence="1">The sequence shown here is derived from an EMBL/GenBank/DDBJ whole genome shotgun (WGS) entry which is preliminary data.</text>
</comment>
<evidence type="ECO:0000313" key="2">
    <source>
        <dbReference type="Proteomes" id="UP001564626"/>
    </source>
</evidence>
<sequence>MPESSPHRVAPRRAGTERGVVVEPFRGWRIAPERMRELAGRYATPWGQLTDLSDGAAQEAAAVLRSWQRSGTVLREPRDALYAYRQSGPHGDQRGVLGAVHLDSRLLPHQDVLPERAEALSRMMATGGLDLGPLLLGYSGTGTTAGHLDALGQRPPTAEVLGPDGQRHQLWRITQPAVHEEIAAELARSPALLADGHHRWIAARQLRRLRHARGSGTGPWDYASALLVDTRRSPLLVAPVHRVLPAADPWTALDSAAGAFRMTRLRGDLGEWLRVLRHTAEHTTAFAVVTGHGTFLLTDPVEPLLAEALAAVPAPLHRMQLAVLHAALIDWLWRVPAAPGAIGYESSPGRAVRRVQRDGGIAVLVTPPRQAELRSAFSAGLRLPCKSTAFRPVPHPGLVLRAVDG</sequence>